<keyword evidence="1" id="KW-0812">Transmembrane</keyword>
<dbReference type="Proteomes" id="UP000254968">
    <property type="component" value="Unassembled WGS sequence"/>
</dbReference>
<keyword evidence="1" id="KW-0472">Membrane</keyword>
<proteinExistence type="predicted"/>
<feature type="transmembrane region" description="Helical" evidence="1">
    <location>
        <begin position="78"/>
        <end position="97"/>
    </location>
</feature>
<reference evidence="2 3" key="1">
    <citation type="submission" date="2018-06" db="EMBL/GenBank/DDBJ databases">
        <authorList>
            <consortium name="Pathogen Informatics"/>
            <person name="Doyle S."/>
        </authorList>
    </citation>
    <scope>NUCLEOTIDE SEQUENCE [LARGE SCALE GENOMIC DNA]</scope>
    <source>
        <strain evidence="2 3">NCTC13315</strain>
    </source>
</reference>
<evidence type="ECO:0000313" key="3">
    <source>
        <dbReference type="Proteomes" id="UP000254968"/>
    </source>
</evidence>
<keyword evidence="1" id="KW-1133">Transmembrane helix</keyword>
<keyword evidence="3" id="KW-1185">Reference proteome</keyword>
<dbReference type="RefSeq" id="WP_115302530.1">
    <property type="nucleotide sequence ID" value="NZ_CAAAHO010000001.1"/>
</dbReference>
<gene>
    <name evidence="2" type="ORF">NCTC13315_01346</name>
</gene>
<evidence type="ECO:0000256" key="1">
    <source>
        <dbReference type="SAM" id="Phobius"/>
    </source>
</evidence>
<evidence type="ECO:0000313" key="2">
    <source>
        <dbReference type="EMBL" id="STX28812.1"/>
    </source>
</evidence>
<dbReference type="AlphaFoldDB" id="A0A378I1I6"/>
<organism evidence="2 3">
    <name type="scientific">Legionella beliardensis</name>
    <dbReference type="NCBI Taxonomy" id="91822"/>
    <lineage>
        <taxon>Bacteria</taxon>
        <taxon>Pseudomonadati</taxon>
        <taxon>Pseudomonadota</taxon>
        <taxon>Gammaproteobacteria</taxon>
        <taxon>Legionellales</taxon>
        <taxon>Legionellaceae</taxon>
        <taxon>Legionella</taxon>
    </lineage>
</organism>
<name>A0A378I1I6_9GAMM</name>
<accession>A0A378I1I6</accession>
<sequence>MREIQKKGELKSGSEELAFADNRLLNDNPLQQQEQLTQTLGRKRQLAQIKEKVIHLIDTPQNNSLFAKASHSWGKLPVWQKIFLGIILTVPLFITAIVTHLTLLLAISLFCLINYVASSLLLDNHHQQNEKNNEYLKNEIVSLLTVFELLMDSLNQLNEQLVLELNKFQKENSYLAELLGKMAGEVNFLTSENENLAAIEEKLYTTQQALEQMTVNLNVTEKKYSELLQTSQDELNKIIQAAEQREFTFKAEIIDLEQLNATLTGDLRQAKLIALALQNTLHLLTDTLVQAKDKKEAFQQGLEDLLTNQEKYLRQFTARLGETGSQLQGISGQFKDNNQRYEKLLDKNEEQVERLTRLTQSQESVGAILNKVGFYADTSKVDILDNQSHALSM</sequence>
<protein>
    <submittedName>
        <fullName evidence="2">Microtubule binding protein, putative</fullName>
    </submittedName>
</protein>
<dbReference type="EMBL" id="UGNV01000001">
    <property type="protein sequence ID" value="STX28812.1"/>
    <property type="molecule type" value="Genomic_DNA"/>
</dbReference>